<dbReference type="OrthoDB" id="4822551at2"/>
<feature type="transmembrane region" description="Helical" evidence="1">
    <location>
        <begin position="118"/>
        <end position="143"/>
    </location>
</feature>
<organism evidence="3 4">
    <name type="scientific">Marininema halotolerans</name>
    <dbReference type="NCBI Taxonomy" id="1155944"/>
    <lineage>
        <taxon>Bacteria</taxon>
        <taxon>Bacillati</taxon>
        <taxon>Bacillota</taxon>
        <taxon>Bacilli</taxon>
        <taxon>Bacillales</taxon>
        <taxon>Thermoactinomycetaceae</taxon>
        <taxon>Marininema</taxon>
    </lineage>
</organism>
<feature type="transmembrane region" description="Helical" evidence="1">
    <location>
        <begin position="88"/>
        <end position="111"/>
    </location>
</feature>
<feature type="transmembrane region" description="Helical" evidence="1">
    <location>
        <begin position="6"/>
        <end position="24"/>
    </location>
</feature>
<reference evidence="4" key="1">
    <citation type="submission" date="2016-10" db="EMBL/GenBank/DDBJ databases">
        <authorList>
            <person name="Varghese N."/>
            <person name="Submissions S."/>
        </authorList>
    </citation>
    <scope>NUCLEOTIDE SEQUENCE [LARGE SCALE GENOMIC DNA]</scope>
    <source>
        <strain evidence="4">DSM 45789</strain>
    </source>
</reference>
<sequence length="177" mass="20438">MEIQFSPFFALPILILYLIIALLTPWGKRHSIERHFLHMAFILYLMAVIALTFFPIPLDRSGSSYNISRNSWIPFQSTWILLRYAKPMVAFTQIIGNLSLFLPFGLMLPLLHPKWNRLLRIFLLSFGVAFSIELLQFAVTLFAQTNYRSFDVDDIGMNVIGALIGALLYRGIRKRVI</sequence>
<feature type="transmembrane region" description="Helical" evidence="1">
    <location>
        <begin position="155"/>
        <end position="172"/>
    </location>
</feature>
<dbReference type="InterPro" id="IPR053150">
    <property type="entry name" value="Teicoplanin_resist-assoc"/>
</dbReference>
<dbReference type="PANTHER" id="PTHR36834">
    <property type="entry name" value="MEMBRANE PROTEIN-RELATED"/>
    <property type="match status" value="1"/>
</dbReference>
<dbReference type="Pfam" id="PF04892">
    <property type="entry name" value="VanZ"/>
    <property type="match status" value="1"/>
</dbReference>
<gene>
    <name evidence="3" type="ORF">SAMN05444972_103268</name>
</gene>
<dbReference type="AlphaFoldDB" id="A0A1I6QNE2"/>
<evidence type="ECO:0000313" key="4">
    <source>
        <dbReference type="Proteomes" id="UP000198660"/>
    </source>
</evidence>
<proteinExistence type="predicted"/>
<keyword evidence="1" id="KW-0812">Transmembrane</keyword>
<keyword evidence="1" id="KW-1133">Transmembrane helix</keyword>
<dbReference type="RefSeq" id="WP_091835178.1">
    <property type="nucleotide sequence ID" value="NZ_FPAA01000003.1"/>
</dbReference>
<feature type="domain" description="VanZ-like" evidence="2">
    <location>
        <begin position="41"/>
        <end position="170"/>
    </location>
</feature>
<keyword evidence="4" id="KW-1185">Reference proteome</keyword>
<evidence type="ECO:0000256" key="1">
    <source>
        <dbReference type="SAM" id="Phobius"/>
    </source>
</evidence>
<dbReference type="PANTHER" id="PTHR36834:SF1">
    <property type="entry name" value="INTEGRAL MEMBRANE PROTEIN"/>
    <property type="match status" value="1"/>
</dbReference>
<keyword evidence="1" id="KW-0472">Membrane</keyword>
<evidence type="ECO:0000313" key="3">
    <source>
        <dbReference type="EMBL" id="SFS53959.1"/>
    </source>
</evidence>
<feature type="transmembrane region" description="Helical" evidence="1">
    <location>
        <begin position="36"/>
        <end position="56"/>
    </location>
</feature>
<dbReference type="EMBL" id="FPAA01000003">
    <property type="protein sequence ID" value="SFS53959.1"/>
    <property type="molecule type" value="Genomic_DNA"/>
</dbReference>
<accession>A0A1I6QNE2</accession>
<protein>
    <submittedName>
        <fullName evidence="3">Glycopeptide antibiotics resistance protein</fullName>
    </submittedName>
</protein>
<dbReference type="Proteomes" id="UP000198660">
    <property type="component" value="Unassembled WGS sequence"/>
</dbReference>
<evidence type="ECO:0000259" key="2">
    <source>
        <dbReference type="Pfam" id="PF04892"/>
    </source>
</evidence>
<dbReference type="InterPro" id="IPR006976">
    <property type="entry name" value="VanZ-like"/>
</dbReference>
<name>A0A1I6QNE2_9BACL</name>